<evidence type="ECO:0000313" key="12">
    <source>
        <dbReference type="EMBL" id="CAL8100472.1"/>
    </source>
</evidence>
<evidence type="ECO:0000256" key="1">
    <source>
        <dbReference type="ARBA" id="ARBA00004651"/>
    </source>
</evidence>
<keyword evidence="5 10" id="KW-1133">Transmembrane helix</keyword>
<evidence type="ECO:0000256" key="10">
    <source>
        <dbReference type="SAM" id="Phobius"/>
    </source>
</evidence>
<evidence type="ECO:0000256" key="7">
    <source>
        <dbReference type="ARBA" id="ARBA00023170"/>
    </source>
</evidence>
<dbReference type="InterPro" id="IPR000276">
    <property type="entry name" value="GPCR_Rhodpsn"/>
</dbReference>
<comment type="similarity">
    <text evidence="2 8">Belongs to the G-protein coupled receptor 1 family.</text>
</comment>
<dbReference type="PROSITE" id="PS50262">
    <property type="entry name" value="G_PROTEIN_RECEP_F1_2"/>
    <property type="match status" value="1"/>
</dbReference>
<evidence type="ECO:0000256" key="5">
    <source>
        <dbReference type="ARBA" id="ARBA00022989"/>
    </source>
</evidence>
<dbReference type="Gene3D" id="1.20.1070.10">
    <property type="entry name" value="Rhodopsin 7-helix transmembrane proteins"/>
    <property type="match status" value="1"/>
</dbReference>
<dbReference type="EMBL" id="CAXLJM020000032">
    <property type="protein sequence ID" value="CAL8100472.1"/>
    <property type="molecule type" value="Genomic_DNA"/>
</dbReference>
<feature type="transmembrane region" description="Helical" evidence="10">
    <location>
        <begin position="174"/>
        <end position="192"/>
    </location>
</feature>
<reference evidence="12 13" key="1">
    <citation type="submission" date="2024-08" db="EMBL/GenBank/DDBJ databases">
        <authorList>
            <person name="Cucini C."/>
            <person name="Frati F."/>
        </authorList>
    </citation>
    <scope>NUCLEOTIDE SEQUENCE [LARGE SCALE GENOMIC DNA]</scope>
</reference>
<keyword evidence="3" id="KW-1003">Cell membrane</keyword>
<evidence type="ECO:0000256" key="8">
    <source>
        <dbReference type="RuleBase" id="RU000688"/>
    </source>
</evidence>
<evidence type="ECO:0000256" key="4">
    <source>
        <dbReference type="ARBA" id="ARBA00022692"/>
    </source>
</evidence>
<keyword evidence="7 8" id="KW-0675">Receptor</keyword>
<dbReference type="PANTHER" id="PTHR24241:SF59">
    <property type="entry name" value="ADIPOKINETIC HORMONE RECEPTOR, ISOFORM C"/>
    <property type="match status" value="1"/>
</dbReference>
<evidence type="ECO:0000259" key="11">
    <source>
        <dbReference type="PROSITE" id="PS50262"/>
    </source>
</evidence>
<organism evidence="12 13">
    <name type="scientific">Orchesella dallaii</name>
    <dbReference type="NCBI Taxonomy" id="48710"/>
    <lineage>
        <taxon>Eukaryota</taxon>
        <taxon>Metazoa</taxon>
        <taxon>Ecdysozoa</taxon>
        <taxon>Arthropoda</taxon>
        <taxon>Hexapoda</taxon>
        <taxon>Collembola</taxon>
        <taxon>Entomobryomorpha</taxon>
        <taxon>Entomobryoidea</taxon>
        <taxon>Orchesellidae</taxon>
        <taxon>Orchesellinae</taxon>
        <taxon>Orchesella</taxon>
    </lineage>
</organism>
<feature type="transmembrane region" description="Helical" evidence="10">
    <location>
        <begin position="449"/>
        <end position="468"/>
    </location>
</feature>
<dbReference type="PRINTS" id="PR00237">
    <property type="entry name" value="GPCRRHODOPSN"/>
</dbReference>
<evidence type="ECO:0000313" key="13">
    <source>
        <dbReference type="Proteomes" id="UP001642540"/>
    </source>
</evidence>
<keyword evidence="8" id="KW-0807">Transducer</keyword>
<evidence type="ECO:0000256" key="9">
    <source>
        <dbReference type="SAM" id="MobiDB-lite"/>
    </source>
</evidence>
<comment type="caution">
    <text evidence="12">The sequence shown here is derived from an EMBL/GenBank/DDBJ whole genome shotgun (WGS) entry which is preliminary data.</text>
</comment>
<feature type="transmembrane region" description="Helical" evidence="10">
    <location>
        <begin position="410"/>
        <end position="434"/>
    </location>
</feature>
<dbReference type="SMART" id="SM01381">
    <property type="entry name" value="7TM_GPCR_Srsx"/>
    <property type="match status" value="1"/>
</dbReference>
<name>A0ABP1QEV6_9HEXA</name>
<dbReference type="PROSITE" id="PS00237">
    <property type="entry name" value="G_PROTEIN_RECEP_F1_1"/>
    <property type="match status" value="1"/>
</dbReference>
<evidence type="ECO:0000256" key="6">
    <source>
        <dbReference type="ARBA" id="ARBA00023136"/>
    </source>
</evidence>
<feature type="domain" description="G-protein coupled receptors family 1 profile" evidence="11">
    <location>
        <begin position="153"/>
        <end position="465"/>
    </location>
</feature>
<evidence type="ECO:0000256" key="3">
    <source>
        <dbReference type="ARBA" id="ARBA00022475"/>
    </source>
</evidence>
<keyword evidence="13" id="KW-1185">Reference proteome</keyword>
<keyword evidence="4 8" id="KW-0812">Transmembrane</keyword>
<dbReference type="Pfam" id="PF00001">
    <property type="entry name" value="7tm_1"/>
    <property type="match status" value="1"/>
</dbReference>
<dbReference type="SUPFAM" id="SSF81321">
    <property type="entry name" value="Family A G protein-coupled receptor-like"/>
    <property type="match status" value="1"/>
</dbReference>
<feature type="transmembrane region" description="Helical" evidence="10">
    <location>
        <begin position="302"/>
        <end position="329"/>
    </location>
</feature>
<comment type="subcellular location">
    <subcellularLocation>
        <location evidence="1">Cell membrane</location>
        <topology evidence="1">Multi-pass membrane protein</topology>
    </subcellularLocation>
</comment>
<feature type="transmembrane region" description="Helical" evidence="10">
    <location>
        <begin position="254"/>
        <end position="277"/>
    </location>
</feature>
<dbReference type="PANTHER" id="PTHR24241">
    <property type="entry name" value="NEUROPEPTIDE RECEPTOR-RELATED G-PROTEIN COUPLED RECEPTOR"/>
    <property type="match status" value="1"/>
</dbReference>
<sequence>MLLDEGDLRTSEPKLGKFYTETTQLERVVVASTKESLIESLFGESNSQAQEKEIFSSSNENIFNEMETTFNYSTAAPNFEAGNVSDYIFTDNGNGFPWSSSTQDPILIGGGSVNADNSDGETLSLPVDFTQISPLNKDCIIVYSVLFVFAAVGNLMVLSSVTRHDRLGKSRTPLLIMNLCMADLIVTFFLMPTEVFWRLTIAWKGGDVLCKLSQFVRAFGLYLSSNVVICISIDRYFAIVYPLKLAGAVKRVKWTLIGAWIVSAIFAGPQMFVYHVASHPVYPEFRQCVTKAFLKESPYNELIYNVSSVAALYFIPLIVIIYTYTMILWKIHQKSREQRVANSQQQTSQPDRTNFPNHLNTPQSDVIAYYRKGSSSNLSRSSSKTTRLMLRSSANQTATLTRARSRTLRLTLLILLTFIVCWTPYVVMTLWYMLDRNGASQVDERLQEALFIMAVTNSVINPLIYGTVGRRQHCDKRFNSLFRSSSWTCRIFKFFCCCCLCSVCCTDRDRDRIIMMNRVNVNSRAGLGGNEKSRRSRDLSPRSQVVTLRTMRSNSDIVLRFIRSIGSSRRERQEDTMDKSECIECGITSQYIVPEGGSGVSQNVSSTPV</sequence>
<keyword evidence="8" id="KW-0297">G-protein coupled receptor</keyword>
<feature type="transmembrane region" description="Helical" evidence="10">
    <location>
        <begin position="212"/>
        <end position="233"/>
    </location>
</feature>
<gene>
    <name evidence="12" type="ORF">ODALV1_LOCUS10555</name>
</gene>
<accession>A0ABP1QEV6</accession>
<dbReference type="InterPro" id="IPR017452">
    <property type="entry name" value="GPCR_Rhodpsn_7TM"/>
</dbReference>
<keyword evidence="6 10" id="KW-0472">Membrane</keyword>
<evidence type="ECO:0000256" key="2">
    <source>
        <dbReference type="ARBA" id="ARBA00010663"/>
    </source>
</evidence>
<dbReference type="Proteomes" id="UP001642540">
    <property type="component" value="Unassembled WGS sequence"/>
</dbReference>
<protein>
    <recommendedName>
        <fullName evidence="11">G-protein coupled receptors family 1 profile domain-containing protein</fullName>
    </recommendedName>
</protein>
<feature type="transmembrane region" description="Helical" evidence="10">
    <location>
        <begin position="140"/>
        <end position="162"/>
    </location>
</feature>
<proteinExistence type="inferred from homology"/>
<feature type="region of interest" description="Disordered" evidence="9">
    <location>
        <begin position="340"/>
        <end position="360"/>
    </location>
</feature>